<protein>
    <submittedName>
        <fullName evidence="2">Uncharacterized protein</fullName>
    </submittedName>
</protein>
<proteinExistence type="predicted"/>
<feature type="compositionally biased region" description="Basic and acidic residues" evidence="1">
    <location>
        <begin position="78"/>
        <end position="97"/>
    </location>
</feature>
<evidence type="ECO:0000313" key="3">
    <source>
        <dbReference type="Proteomes" id="UP000051677"/>
    </source>
</evidence>
<feature type="region of interest" description="Disordered" evidence="1">
    <location>
        <begin position="78"/>
        <end position="101"/>
    </location>
</feature>
<feature type="region of interest" description="Disordered" evidence="1">
    <location>
        <begin position="126"/>
        <end position="148"/>
    </location>
</feature>
<dbReference type="RefSeq" id="WP_055581718.1">
    <property type="nucleotide sequence ID" value="NZ_LKTM01000381.1"/>
</dbReference>
<comment type="caution">
    <text evidence="2">The sequence shown here is derived from an EMBL/GenBank/DDBJ whole genome shotgun (WGS) entry which is preliminary data.</text>
</comment>
<evidence type="ECO:0000256" key="1">
    <source>
        <dbReference type="SAM" id="MobiDB-lite"/>
    </source>
</evidence>
<dbReference type="AlphaFoldDB" id="A0A0Q2U3I1"/>
<sequence length="166" mass="18540">MLGGHNGNKSGGDVSGTPMISEKFYTLAEVAAELDCGTREIIRRCNGAVVRDECGMRVLPGQVVRELVEQRDAAEAAYRERQRRIRENPAPHPVRERIKARKARKIEFPVLTGSMAERARLQVTATADDSDHSDVREQMQASDNRMEDYMRGALVYRKGPGARKDG</sequence>
<organism evidence="2 3">
    <name type="scientific">Mycobacterium gordonae</name>
    <dbReference type="NCBI Taxonomy" id="1778"/>
    <lineage>
        <taxon>Bacteria</taxon>
        <taxon>Bacillati</taxon>
        <taxon>Actinomycetota</taxon>
        <taxon>Actinomycetes</taxon>
        <taxon>Mycobacteriales</taxon>
        <taxon>Mycobacteriaceae</taxon>
        <taxon>Mycobacterium</taxon>
    </lineage>
</organism>
<accession>A0A0Q2U3I1</accession>
<dbReference type="Proteomes" id="UP000051677">
    <property type="component" value="Unassembled WGS sequence"/>
</dbReference>
<gene>
    <name evidence="2" type="ORF">AO501_29810</name>
</gene>
<evidence type="ECO:0000313" key="2">
    <source>
        <dbReference type="EMBL" id="KQH75304.1"/>
    </source>
</evidence>
<dbReference type="EMBL" id="LKTM01000381">
    <property type="protein sequence ID" value="KQH75304.1"/>
    <property type="molecule type" value="Genomic_DNA"/>
</dbReference>
<reference evidence="2 3" key="1">
    <citation type="submission" date="2015-10" db="EMBL/GenBank/DDBJ databases">
        <title>Mycobacterium gordonae draft genome assembly.</title>
        <authorList>
            <person name="Ustinova V."/>
            <person name="Smirnova T."/>
            <person name="Blagodatskikh K."/>
            <person name="Varlamov D."/>
            <person name="Larionova E."/>
            <person name="Chernousova L."/>
        </authorList>
    </citation>
    <scope>NUCLEOTIDE SEQUENCE [LARGE SCALE GENOMIC DNA]</scope>
    <source>
        <strain evidence="2 3">CTRI 14-8773</strain>
    </source>
</reference>
<name>A0A0Q2U3I1_MYCGO</name>